<dbReference type="Proteomes" id="UP001597042">
    <property type="component" value="Unassembled WGS sequence"/>
</dbReference>
<evidence type="ECO:0000256" key="1">
    <source>
        <dbReference type="SAM" id="MobiDB-lite"/>
    </source>
</evidence>
<name>A0ABW2ZRV5_9MICO</name>
<comment type="caution">
    <text evidence="2">The sequence shown here is derived from an EMBL/GenBank/DDBJ whole genome shotgun (WGS) entry which is preliminary data.</text>
</comment>
<dbReference type="RefSeq" id="WP_378749824.1">
    <property type="nucleotide sequence ID" value="NZ_JBHSSV010000002.1"/>
</dbReference>
<evidence type="ECO:0000313" key="3">
    <source>
        <dbReference type="Proteomes" id="UP001597042"/>
    </source>
</evidence>
<feature type="region of interest" description="Disordered" evidence="1">
    <location>
        <begin position="1"/>
        <end position="33"/>
    </location>
</feature>
<dbReference type="EMBL" id="JBHTIM010000001">
    <property type="protein sequence ID" value="MFD0781315.1"/>
    <property type="molecule type" value="Genomic_DNA"/>
</dbReference>
<reference evidence="3" key="1">
    <citation type="journal article" date="2019" name="Int. J. Syst. Evol. Microbiol.">
        <title>The Global Catalogue of Microorganisms (GCM) 10K type strain sequencing project: providing services to taxonomists for standard genome sequencing and annotation.</title>
        <authorList>
            <consortium name="The Broad Institute Genomics Platform"/>
            <consortium name="The Broad Institute Genome Sequencing Center for Infectious Disease"/>
            <person name="Wu L."/>
            <person name="Ma J."/>
        </authorList>
    </citation>
    <scope>NUCLEOTIDE SEQUENCE [LARGE SCALE GENOMIC DNA]</scope>
    <source>
        <strain evidence="3">CCUG 50754</strain>
    </source>
</reference>
<proteinExistence type="predicted"/>
<keyword evidence="3" id="KW-1185">Reference proteome</keyword>
<protein>
    <submittedName>
        <fullName evidence="2">Uncharacterized protein</fullName>
    </submittedName>
</protein>
<accession>A0ABW2ZRV5</accession>
<organism evidence="2 3">
    <name type="scientific">Microbacterium koreense</name>
    <dbReference type="NCBI Taxonomy" id="323761"/>
    <lineage>
        <taxon>Bacteria</taxon>
        <taxon>Bacillati</taxon>
        <taxon>Actinomycetota</taxon>
        <taxon>Actinomycetes</taxon>
        <taxon>Micrococcales</taxon>
        <taxon>Microbacteriaceae</taxon>
        <taxon>Microbacterium</taxon>
    </lineage>
</organism>
<gene>
    <name evidence="2" type="ORF">ACFQZV_08385</name>
</gene>
<evidence type="ECO:0000313" key="2">
    <source>
        <dbReference type="EMBL" id="MFD0781315.1"/>
    </source>
</evidence>
<sequence length="45" mass="4653">MRVPPAGAIGSTVADGVSDAATAGRPGDGIDRDTPGVLTWWRFVR</sequence>